<sequence length="172" mass="19684">MSDNKKSITYQLNFDISDPLRKQIEWAREAINKSHNGKIKSFSKGEIILARYYDKRLCKFNECYCVALTDSDNNSDLLVICPIALERCLKHKNDGLLIGKIPVIVSNEEFYALISQITRIKKSSVLKLNEIGFSNKLVFIEANKTDLILNLYKDFLSKLTCNRIMANPVSLC</sequence>
<dbReference type="EMBL" id="JADIMY010000122">
    <property type="protein sequence ID" value="MBO8428163.1"/>
    <property type="molecule type" value="Genomic_DNA"/>
</dbReference>
<gene>
    <name evidence="1" type="ORF">IAC58_06450</name>
</gene>
<evidence type="ECO:0000313" key="2">
    <source>
        <dbReference type="Proteomes" id="UP000823613"/>
    </source>
</evidence>
<evidence type="ECO:0000313" key="1">
    <source>
        <dbReference type="EMBL" id="MBO8428163.1"/>
    </source>
</evidence>
<reference evidence="1" key="2">
    <citation type="journal article" date="2021" name="PeerJ">
        <title>Extensive microbial diversity within the chicken gut microbiome revealed by metagenomics and culture.</title>
        <authorList>
            <person name="Gilroy R."/>
            <person name="Ravi A."/>
            <person name="Getino M."/>
            <person name="Pursley I."/>
            <person name="Horton D.L."/>
            <person name="Alikhan N.F."/>
            <person name="Baker D."/>
            <person name="Gharbi K."/>
            <person name="Hall N."/>
            <person name="Watson M."/>
            <person name="Adriaenssens E.M."/>
            <person name="Foster-Nyarko E."/>
            <person name="Jarju S."/>
            <person name="Secka A."/>
            <person name="Antonio M."/>
            <person name="Oren A."/>
            <person name="Chaudhuri R.R."/>
            <person name="La Ragione R."/>
            <person name="Hildebrand F."/>
            <person name="Pallen M.J."/>
        </authorList>
    </citation>
    <scope>NUCLEOTIDE SEQUENCE</scope>
    <source>
        <strain evidence="1">11159</strain>
    </source>
</reference>
<accession>A0A9D9DIF3</accession>
<dbReference type="Proteomes" id="UP000823613">
    <property type="component" value="Unassembled WGS sequence"/>
</dbReference>
<protein>
    <submittedName>
        <fullName evidence="1">Uncharacterized protein</fullName>
    </submittedName>
</protein>
<organism evidence="1 2">
    <name type="scientific">Candidatus Onthovivens merdipullorum</name>
    <dbReference type="NCBI Taxonomy" id="2840889"/>
    <lineage>
        <taxon>Bacteria</taxon>
        <taxon>Bacillati</taxon>
        <taxon>Bacillota</taxon>
        <taxon>Bacilli</taxon>
        <taxon>Bacillales</taxon>
        <taxon>Candidatus Onthovivens</taxon>
    </lineage>
</organism>
<proteinExistence type="predicted"/>
<comment type="caution">
    <text evidence="1">The sequence shown here is derived from an EMBL/GenBank/DDBJ whole genome shotgun (WGS) entry which is preliminary data.</text>
</comment>
<reference evidence="1" key="1">
    <citation type="submission" date="2020-10" db="EMBL/GenBank/DDBJ databases">
        <authorList>
            <person name="Gilroy R."/>
        </authorList>
    </citation>
    <scope>NUCLEOTIDE SEQUENCE</scope>
    <source>
        <strain evidence="1">11159</strain>
    </source>
</reference>
<name>A0A9D9DIF3_9BACL</name>
<dbReference type="AlphaFoldDB" id="A0A9D9DIF3"/>